<comment type="caution">
    <text evidence="2">The sequence shown here is derived from an EMBL/GenBank/DDBJ whole genome shotgun (WGS) entry which is preliminary data.</text>
</comment>
<name>A0A4C1XV81_EUMVA</name>
<feature type="compositionally biased region" description="Polar residues" evidence="1">
    <location>
        <begin position="61"/>
        <end position="83"/>
    </location>
</feature>
<accession>A0A4C1XV81</accession>
<keyword evidence="3" id="KW-1185">Reference proteome</keyword>
<protein>
    <submittedName>
        <fullName evidence="2">Uncharacterized protein</fullName>
    </submittedName>
</protein>
<gene>
    <name evidence="2" type="ORF">EVAR_37703_1</name>
</gene>
<evidence type="ECO:0000256" key="1">
    <source>
        <dbReference type="SAM" id="MobiDB-lite"/>
    </source>
</evidence>
<dbReference type="EMBL" id="BGZK01000946">
    <property type="protein sequence ID" value="GBP66055.1"/>
    <property type="molecule type" value="Genomic_DNA"/>
</dbReference>
<proteinExistence type="predicted"/>
<sequence>MPPSFRTGAFDPALRRGRWGDAAKRRPPQPRPRLIVKRGRSGRRGKSHGVLSDAARAEQSALIQNAGTPDVSLSSGRRPTPIS</sequence>
<feature type="region of interest" description="Disordered" evidence="1">
    <location>
        <begin position="1"/>
        <end position="83"/>
    </location>
</feature>
<evidence type="ECO:0000313" key="2">
    <source>
        <dbReference type="EMBL" id="GBP66055.1"/>
    </source>
</evidence>
<organism evidence="2 3">
    <name type="scientific">Eumeta variegata</name>
    <name type="common">Bagworm moth</name>
    <name type="synonym">Eumeta japonica</name>
    <dbReference type="NCBI Taxonomy" id="151549"/>
    <lineage>
        <taxon>Eukaryota</taxon>
        <taxon>Metazoa</taxon>
        <taxon>Ecdysozoa</taxon>
        <taxon>Arthropoda</taxon>
        <taxon>Hexapoda</taxon>
        <taxon>Insecta</taxon>
        <taxon>Pterygota</taxon>
        <taxon>Neoptera</taxon>
        <taxon>Endopterygota</taxon>
        <taxon>Lepidoptera</taxon>
        <taxon>Glossata</taxon>
        <taxon>Ditrysia</taxon>
        <taxon>Tineoidea</taxon>
        <taxon>Psychidae</taxon>
        <taxon>Oiketicinae</taxon>
        <taxon>Eumeta</taxon>
    </lineage>
</organism>
<evidence type="ECO:0000313" key="3">
    <source>
        <dbReference type="Proteomes" id="UP000299102"/>
    </source>
</evidence>
<dbReference type="AlphaFoldDB" id="A0A4C1XV81"/>
<feature type="compositionally biased region" description="Basic residues" evidence="1">
    <location>
        <begin position="34"/>
        <end position="47"/>
    </location>
</feature>
<reference evidence="2 3" key="1">
    <citation type="journal article" date="2019" name="Commun. Biol.">
        <title>The bagworm genome reveals a unique fibroin gene that provides high tensile strength.</title>
        <authorList>
            <person name="Kono N."/>
            <person name="Nakamura H."/>
            <person name="Ohtoshi R."/>
            <person name="Tomita M."/>
            <person name="Numata K."/>
            <person name="Arakawa K."/>
        </authorList>
    </citation>
    <scope>NUCLEOTIDE SEQUENCE [LARGE SCALE GENOMIC DNA]</scope>
</reference>
<dbReference type="Proteomes" id="UP000299102">
    <property type="component" value="Unassembled WGS sequence"/>
</dbReference>